<dbReference type="Pfam" id="PF07714">
    <property type="entry name" value="PK_Tyr_Ser-Thr"/>
    <property type="match status" value="1"/>
</dbReference>
<reference evidence="12 13" key="1">
    <citation type="journal article" date="2022" name="Cell">
        <title>Repeat-based holocentromeres influence genome architecture and karyotype evolution.</title>
        <authorList>
            <person name="Hofstatter P.G."/>
            <person name="Thangavel G."/>
            <person name="Lux T."/>
            <person name="Neumann P."/>
            <person name="Vondrak T."/>
            <person name="Novak P."/>
            <person name="Zhang M."/>
            <person name="Costa L."/>
            <person name="Castellani M."/>
            <person name="Scott A."/>
            <person name="Toegelov H."/>
            <person name="Fuchs J."/>
            <person name="Mata-Sucre Y."/>
            <person name="Dias Y."/>
            <person name="Vanzela A.L.L."/>
            <person name="Huettel B."/>
            <person name="Almeida C.C.S."/>
            <person name="Simkova H."/>
            <person name="Souza G."/>
            <person name="Pedrosa-Harand A."/>
            <person name="Macas J."/>
            <person name="Mayer K.F.X."/>
            <person name="Houben A."/>
            <person name="Marques A."/>
        </authorList>
    </citation>
    <scope>NUCLEOTIDE SEQUENCE [LARGE SCALE GENOMIC DNA]</scope>
    <source>
        <strain evidence="12">RhyTen1mFocal</strain>
    </source>
</reference>
<dbReference type="Gene3D" id="3.30.200.20">
    <property type="entry name" value="Phosphorylase Kinase, domain 1"/>
    <property type="match status" value="1"/>
</dbReference>
<evidence type="ECO:0000256" key="9">
    <source>
        <dbReference type="PROSITE-ProRule" id="PRU10141"/>
    </source>
</evidence>
<evidence type="ECO:0000256" key="7">
    <source>
        <dbReference type="ARBA" id="ARBA00022840"/>
    </source>
</evidence>
<dbReference type="AlphaFoldDB" id="A0AAD5ZPW9"/>
<dbReference type="InterPro" id="IPR001245">
    <property type="entry name" value="Ser-Thr/Tyr_kinase_cat_dom"/>
</dbReference>
<keyword evidence="2" id="KW-0723">Serine/threonine-protein kinase</keyword>
<evidence type="ECO:0000313" key="13">
    <source>
        <dbReference type="Proteomes" id="UP001210211"/>
    </source>
</evidence>
<dbReference type="PROSITE" id="PS00108">
    <property type="entry name" value="PROTEIN_KINASE_ST"/>
    <property type="match status" value="1"/>
</dbReference>
<evidence type="ECO:0000256" key="6">
    <source>
        <dbReference type="ARBA" id="ARBA00022777"/>
    </source>
</evidence>
<sequence>MEVSSSEPSSPFPSTFPIPLHSIFLSDRAQERAQITSTPPLMVISRFATRIRSNSPKIGSLAAESESTRPDSELTRRVLKPNLSGNSFSCPIPDSLQKKSNSGLLLLTGNKCTEKTSRKAGIHVIGLVITAVVAVLLLILAFIVYKRRQDMQQVPQPGGKITDSNFVEVQLKTQKFTKKELEKITGNFMKVIGGGGFGSVFSGTLKDGTTVAVKKLSESSDQGPDEFLTEAQNLSMLHHKNLLLLVGYCEDPSCLALIYEYMSQGTLEDHIRGNRETLSWRERLRIALEAAEGLEYMHKGCRTPIVHRDVKSSNILLGENLEAKVSDLGLARAFRSKDEATITKACGTRGYADPEYFRTNMLTVKSDVYSFGIVLLEIITGLPPIIERDCHLLQHINKKLQSEDITSVIDRRLEGDYDVNSVWKVFDLAMSCTQKESARRPTMSQVVAELKESLDLETHYVQSQVMYGDNISISGSMHSNTDATGHIRAVSAYSVNHASPSGNWENEAAYMLGPSVR</sequence>
<feature type="domain" description="Protein kinase" evidence="11">
    <location>
        <begin position="186"/>
        <end position="454"/>
    </location>
</feature>
<keyword evidence="10" id="KW-0472">Membrane</keyword>
<dbReference type="SMART" id="SM00220">
    <property type="entry name" value="S_TKc"/>
    <property type="match status" value="1"/>
</dbReference>
<keyword evidence="5 9" id="KW-0547">Nucleotide-binding</keyword>
<dbReference type="PANTHER" id="PTHR45631">
    <property type="entry name" value="OS07G0107800 PROTEIN-RELATED"/>
    <property type="match status" value="1"/>
</dbReference>
<dbReference type="PANTHER" id="PTHR45631:SF202">
    <property type="entry name" value="SENESCENCE-INDUCED RECEPTOR-LIKE SERINE_THREONINE-PROTEIN KINASE"/>
    <property type="match status" value="1"/>
</dbReference>
<dbReference type="InterPro" id="IPR000719">
    <property type="entry name" value="Prot_kinase_dom"/>
</dbReference>
<keyword evidence="8" id="KW-0675">Receptor</keyword>
<comment type="subcellular location">
    <subcellularLocation>
        <location evidence="1">Membrane</location>
        <topology evidence="1">Single-pass membrane protein</topology>
    </subcellularLocation>
</comment>
<comment type="caution">
    <text evidence="12">The sequence shown here is derived from an EMBL/GenBank/DDBJ whole genome shotgun (WGS) entry which is preliminary data.</text>
</comment>
<dbReference type="GO" id="GO:0004674">
    <property type="term" value="F:protein serine/threonine kinase activity"/>
    <property type="evidence" value="ECO:0007669"/>
    <property type="project" value="UniProtKB-KW"/>
</dbReference>
<feature type="binding site" evidence="9">
    <location>
        <position position="215"/>
    </location>
    <ligand>
        <name>ATP</name>
        <dbReference type="ChEBI" id="CHEBI:30616"/>
    </ligand>
</feature>
<evidence type="ECO:0000259" key="11">
    <source>
        <dbReference type="PROSITE" id="PS50011"/>
    </source>
</evidence>
<keyword evidence="13" id="KW-1185">Reference proteome</keyword>
<keyword evidence="10" id="KW-0812">Transmembrane</keyword>
<evidence type="ECO:0000256" key="8">
    <source>
        <dbReference type="ARBA" id="ARBA00023170"/>
    </source>
</evidence>
<keyword evidence="6" id="KW-0418">Kinase</keyword>
<dbReference type="PROSITE" id="PS50011">
    <property type="entry name" value="PROTEIN_KINASE_DOM"/>
    <property type="match status" value="1"/>
</dbReference>
<dbReference type="InterPro" id="IPR011009">
    <property type="entry name" value="Kinase-like_dom_sf"/>
</dbReference>
<organism evidence="12 13">
    <name type="scientific">Rhynchospora tenuis</name>
    <dbReference type="NCBI Taxonomy" id="198213"/>
    <lineage>
        <taxon>Eukaryota</taxon>
        <taxon>Viridiplantae</taxon>
        <taxon>Streptophyta</taxon>
        <taxon>Embryophyta</taxon>
        <taxon>Tracheophyta</taxon>
        <taxon>Spermatophyta</taxon>
        <taxon>Magnoliopsida</taxon>
        <taxon>Liliopsida</taxon>
        <taxon>Poales</taxon>
        <taxon>Cyperaceae</taxon>
        <taxon>Cyperoideae</taxon>
        <taxon>Rhynchosporeae</taxon>
        <taxon>Rhynchospora</taxon>
    </lineage>
</organism>
<dbReference type="InterPro" id="IPR008271">
    <property type="entry name" value="Ser/Thr_kinase_AS"/>
</dbReference>
<dbReference type="SUPFAM" id="SSF56112">
    <property type="entry name" value="Protein kinase-like (PK-like)"/>
    <property type="match status" value="1"/>
</dbReference>
<dbReference type="GO" id="GO:0005524">
    <property type="term" value="F:ATP binding"/>
    <property type="evidence" value="ECO:0007669"/>
    <property type="project" value="UniProtKB-UniRule"/>
</dbReference>
<protein>
    <recommendedName>
        <fullName evidence="11">Protein kinase domain-containing protein</fullName>
    </recommendedName>
</protein>
<keyword evidence="3" id="KW-0597">Phosphoprotein</keyword>
<keyword evidence="10" id="KW-1133">Transmembrane helix</keyword>
<dbReference type="Proteomes" id="UP001210211">
    <property type="component" value="Unassembled WGS sequence"/>
</dbReference>
<evidence type="ECO:0000313" key="12">
    <source>
        <dbReference type="EMBL" id="KAJ3701811.1"/>
    </source>
</evidence>
<evidence type="ECO:0000256" key="2">
    <source>
        <dbReference type="ARBA" id="ARBA00022527"/>
    </source>
</evidence>
<name>A0AAD5ZPW9_9POAL</name>
<dbReference type="InterPro" id="IPR017441">
    <property type="entry name" value="Protein_kinase_ATP_BS"/>
</dbReference>
<dbReference type="FunFam" id="1.10.510.10:FF:000146">
    <property type="entry name" value="LRR receptor-like serine/threonine-protein kinase IOS1"/>
    <property type="match status" value="1"/>
</dbReference>
<gene>
    <name evidence="12" type="ORF">LUZ61_005516</name>
</gene>
<accession>A0AAD5ZPW9</accession>
<evidence type="ECO:0000256" key="10">
    <source>
        <dbReference type="SAM" id="Phobius"/>
    </source>
</evidence>
<evidence type="ECO:0000256" key="1">
    <source>
        <dbReference type="ARBA" id="ARBA00004167"/>
    </source>
</evidence>
<dbReference type="FunFam" id="3.30.200.20:FF:000039">
    <property type="entry name" value="receptor-like protein kinase FERONIA"/>
    <property type="match status" value="1"/>
</dbReference>
<keyword evidence="4" id="KW-0808">Transferase</keyword>
<dbReference type="PROSITE" id="PS00107">
    <property type="entry name" value="PROTEIN_KINASE_ATP"/>
    <property type="match status" value="1"/>
</dbReference>
<dbReference type="EMBL" id="JAMRDG010000001">
    <property type="protein sequence ID" value="KAJ3701811.1"/>
    <property type="molecule type" value="Genomic_DNA"/>
</dbReference>
<evidence type="ECO:0000256" key="5">
    <source>
        <dbReference type="ARBA" id="ARBA00022741"/>
    </source>
</evidence>
<evidence type="ECO:0000256" key="4">
    <source>
        <dbReference type="ARBA" id="ARBA00022679"/>
    </source>
</evidence>
<dbReference type="GO" id="GO:0016020">
    <property type="term" value="C:membrane"/>
    <property type="evidence" value="ECO:0007669"/>
    <property type="project" value="UniProtKB-SubCell"/>
</dbReference>
<dbReference type="Gene3D" id="1.10.510.10">
    <property type="entry name" value="Transferase(Phosphotransferase) domain 1"/>
    <property type="match status" value="1"/>
</dbReference>
<evidence type="ECO:0000256" key="3">
    <source>
        <dbReference type="ARBA" id="ARBA00022553"/>
    </source>
</evidence>
<keyword evidence="7 9" id="KW-0067">ATP-binding</keyword>
<proteinExistence type="predicted"/>
<feature type="transmembrane region" description="Helical" evidence="10">
    <location>
        <begin position="120"/>
        <end position="145"/>
    </location>
</feature>